<dbReference type="InterPro" id="IPR000276">
    <property type="entry name" value="GPCR_Rhodpsn"/>
</dbReference>
<dbReference type="PANTHER" id="PTHR24248:SF120">
    <property type="entry name" value="G-PROTEIN COUPLED RECEPTORS FAMILY 1 PROFILE DOMAIN-CONTAINING PROTEIN"/>
    <property type="match status" value="1"/>
</dbReference>
<feature type="transmembrane region" description="Helical" evidence="10">
    <location>
        <begin position="140"/>
        <end position="156"/>
    </location>
</feature>
<keyword evidence="8 9" id="KW-0807">Transducer</keyword>
<dbReference type="SMART" id="SM01381">
    <property type="entry name" value="7TM_GPCR_Srsx"/>
    <property type="match status" value="1"/>
</dbReference>
<evidence type="ECO:0000256" key="10">
    <source>
        <dbReference type="SAM" id="Phobius"/>
    </source>
</evidence>
<dbReference type="InterPro" id="IPR017452">
    <property type="entry name" value="GPCR_Rhodpsn_7TM"/>
</dbReference>
<evidence type="ECO:0000256" key="7">
    <source>
        <dbReference type="ARBA" id="ARBA00023170"/>
    </source>
</evidence>
<dbReference type="PRINTS" id="PR00237">
    <property type="entry name" value="GPCRRHODOPSN"/>
</dbReference>
<keyword evidence="6 10" id="KW-0472">Membrane</keyword>
<protein>
    <submittedName>
        <fullName evidence="12">ADA1A-like protein</fullName>
    </submittedName>
</protein>
<dbReference type="EMBL" id="CP111021">
    <property type="protein sequence ID" value="WAR16064.1"/>
    <property type="molecule type" value="Genomic_DNA"/>
</dbReference>
<evidence type="ECO:0000256" key="8">
    <source>
        <dbReference type="ARBA" id="ARBA00023224"/>
    </source>
</evidence>
<reference evidence="12" key="1">
    <citation type="submission" date="2022-11" db="EMBL/GenBank/DDBJ databases">
        <title>Centuries of genome instability and evolution in soft-shell clam transmissible cancer (bioRxiv).</title>
        <authorList>
            <person name="Hart S.F.M."/>
            <person name="Yonemitsu M.A."/>
            <person name="Giersch R.M."/>
            <person name="Beal B.F."/>
            <person name="Arriagada G."/>
            <person name="Davis B.W."/>
            <person name="Ostrander E.A."/>
            <person name="Goff S.P."/>
            <person name="Metzger M.J."/>
        </authorList>
    </citation>
    <scope>NUCLEOTIDE SEQUENCE</scope>
    <source>
        <strain evidence="12">MELC-2E11</strain>
        <tissue evidence="12">Siphon/mantle</tissue>
    </source>
</reference>
<dbReference type="SUPFAM" id="SSF81321">
    <property type="entry name" value="Family A G protein-coupled receptor-like"/>
    <property type="match status" value="1"/>
</dbReference>
<dbReference type="CDD" id="cd14967">
    <property type="entry name" value="7tmA_amine_R-like"/>
    <property type="match status" value="1"/>
</dbReference>
<evidence type="ECO:0000256" key="5">
    <source>
        <dbReference type="ARBA" id="ARBA00023040"/>
    </source>
</evidence>
<feature type="transmembrane region" description="Helical" evidence="10">
    <location>
        <begin position="338"/>
        <end position="356"/>
    </location>
</feature>
<comment type="subcellular location">
    <subcellularLocation>
        <location evidence="1">Cell membrane</location>
        <topology evidence="1">Multi-pass membrane protein</topology>
    </subcellularLocation>
</comment>
<evidence type="ECO:0000256" key="6">
    <source>
        <dbReference type="ARBA" id="ARBA00023136"/>
    </source>
</evidence>
<dbReference type="Gene3D" id="1.20.1070.10">
    <property type="entry name" value="Rhodopsin 7-helix transmembrane proteins"/>
    <property type="match status" value="1"/>
</dbReference>
<evidence type="ECO:0000256" key="1">
    <source>
        <dbReference type="ARBA" id="ARBA00004651"/>
    </source>
</evidence>
<feature type="transmembrane region" description="Helical" evidence="10">
    <location>
        <begin position="301"/>
        <end position="326"/>
    </location>
</feature>
<evidence type="ECO:0000256" key="2">
    <source>
        <dbReference type="ARBA" id="ARBA00022475"/>
    </source>
</evidence>
<dbReference type="Pfam" id="PF00001">
    <property type="entry name" value="7tm_1"/>
    <property type="match status" value="1"/>
</dbReference>
<name>A0ABY7F3V6_MYAAR</name>
<feature type="transmembrane region" description="Helical" evidence="10">
    <location>
        <begin position="60"/>
        <end position="79"/>
    </location>
</feature>
<keyword evidence="4 10" id="KW-1133">Transmembrane helix</keyword>
<dbReference type="Proteomes" id="UP001164746">
    <property type="component" value="Chromosome 10"/>
</dbReference>
<dbReference type="PANTHER" id="PTHR24248">
    <property type="entry name" value="ADRENERGIC RECEPTOR-RELATED G-PROTEIN COUPLED RECEPTOR"/>
    <property type="match status" value="1"/>
</dbReference>
<sequence>MNETLVNNTEIINNEGLHIPFINLVVGIILYIVVLITIFGNVLVLLAVRMQKNLRTTFNYYIVNLAITDLAVAVSAMSFKATQAFYGTYWPFGEFLCAVWIFFDYGMTFVSVFTLILISLDRFWSVTWSQHYRQHHSKRLCLLFMLVLWVPAWLTDRLRHSKADQCYWNPALNFEFVFIVAIVGHHLPFVVMIFCFTRVYLFMKKRAMKIYSGLPAVVISTVQGQATGKDENKGTANIIEKSQQSDSPIVRQLKKESIIAAPRQMDLGEISVACSSVKPAEQSIAKRNIEKYDRDKKVFKTLTYIIVGFAVLWLPFHIVFDVSIIYPDLIPEAILETVFWMTYLNSTVNPFLYNFSSPSFRNAFRKILCRFGN</sequence>
<accession>A0ABY7F3V6</accession>
<organism evidence="12 13">
    <name type="scientific">Mya arenaria</name>
    <name type="common">Soft-shell clam</name>
    <dbReference type="NCBI Taxonomy" id="6604"/>
    <lineage>
        <taxon>Eukaryota</taxon>
        <taxon>Metazoa</taxon>
        <taxon>Spiralia</taxon>
        <taxon>Lophotrochozoa</taxon>
        <taxon>Mollusca</taxon>
        <taxon>Bivalvia</taxon>
        <taxon>Autobranchia</taxon>
        <taxon>Heteroconchia</taxon>
        <taxon>Euheterodonta</taxon>
        <taxon>Imparidentia</taxon>
        <taxon>Neoheterodontei</taxon>
        <taxon>Myida</taxon>
        <taxon>Myoidea</taxon>
        <taxon>Myidae</taxon>
        <taxon>Mya</taxon>
    </lineage>
</organism>
<keyword evidence="5 9" id="KW-0297">G-protein coupled receptor</keyword>
<evidence type="ECO:0000256" key="4">
    <source>
        <dbReference type="ARBA" id="ARBA00022989"/>
    </source>
</evidence>
<evidence type="ECO:0000313" key="13">
    <source>
        <dbReference type="Proteomes" id="UP001164746"/>
    </source>
</evidence>
<keyword evidence="3 9" id="KW-0812">Transmembrane</keyword>
<proteinExistence type="inferred from homology"/>
<feature type="transmembrane region" description="Helical" evidence="10">
    <location>
        <begin position="99"/>
        <end position="120"/>
    </location>
</feature>
<feature type="domain" description="G-protein coupled receptors family 1 profile" evidence="11">
    <location>
        <begin position="40"/>
        <end position="353"/>
    </location>
</feature>
<feature type="transmembrane region" description="Helical" evidence="10">
    <location>
        <begin position="176"/>
        <end position="201"/>
    </location>
</feature>
<evidence type="ECO:0000259" key="11">
    <source>
        <dbReference type="PROSITE" id="PS50262"/>
    </source>
</evidence>
<comment type="similarity">
    <text evidence="9">Belongs to the G-protein coupled receptor 1 family.</text>
</comment>
<dbReference type="PROSITE" id="PS00237">
    <property type="entry name" value="G_PROTEIN_RECEP_F1_1"/>
    <property type="match status" value="1"/>
</dbReference>
<gene>
    <name evidence="12" type="ORF">MAR_030658</name>
</gene>
<keyword evidence="7 9" id="KW-0675">Receptor</keyword>
<keyword evidence="2" id="KW-1003">Cell membrane</keyword>
<evidence type="ECO:0000313" key="12">
    <source>
        <dbReference type="EMBL" id="WAR16064.1"/>
    </source>
</evidence>
<evidence type="ECO:0000256" key="3">
    <source>
        <dbReference type="ARBA" id="ARBA00022692"/>
    </source>
</evidence>
<evidence type="ECO:0000256" key="9">
    <source>
        <dbReference type="RuleBase" id="RU000688"/>
    </source>
</evidence>
<dbReference type="PROSITE" id="PS50262">
    <property type="entry name" value="G_PROTEIN_RECEP_F1_2"/>
    <property type="match status" value="1"/>
</dbReference>
<keyword evidence="13" id="KW-1185">Reference proteome</keyword>
<feature type="transmembrane region" description="Helical" evidence="10">
    <location>
        <begin position="20"/>
        <end position="48"/>
    </location>
</feature>